<evidence type="ECO:0000313" key="2">
    <source>
        <dbReference type="EMBL" id="OCK85868.1"/>
    </source>
</evidence>
<name>A0A8E2EL98_9PEZI</name>
<protein>
    <recommendedName>
        <fullName evidence="4">CENP-V/GFA domain-containing protein</fullName>
    </recommendedName>
</protein>
<dbReference type="InterPro" id="IPR011057">
    <property type="entry name" value="Mss4-like_sf"/>
</dbReference>
<dbReference type="EMBL" id="KV744812">
    <property type="protein sequence ID" value="OCK85868.1"/>
    <property type="molecule type" value="Genomic_DNA"/>
</dbReference>
<evidence type="ECO:0000313" key="3">
    <source>
        <dbReference type="Proteomes" id="UP000250266"/>
    </source>
</evidence>
<proteinExistence type="predicted"/>
<keyword evidence="3" id="KW-1185">Reference proteome</keyword>
<organism evidence="2 3">
    <name type="scientific">Lepidopterella palustris CBS 459.81</name>
    <dbReference type="NCBI Taxonomy" id="1314670"/>
    <lineage>
        <taxon>Eukaryota</taxon>
        <taxon>Fungi</taxon>
        <taxon>Dikarya</taxon>
        <taxon>Ascomycota</taxon>
        <taxon>Pezizomycotina</taxon>
        <taxon>Dothideomycetes</taxon>
        <taxon>Pleosporomycetidae</taxon>
        <taxon>Mytilinidiales</taxon>
        <taxon>Argynnaceae</taxon>
        <taxon>Lepidopterella</taxon>
    </lineage>
</organism>
<feature type="compositionally biased region" description="Basic and acidic residues" evidence="1">
    <location>
        <begin position="220"/>
        <end position="241"/>
    </location>
</feature>
<dbReference type="Gene3D" id="3.90.1590.10">
    <property type="entry name" value="glutathione-dependent formaldehyde- activating enzyme (gfa)"/>
    <property type="match status" value="1"/>
</dbReference>
<feature type="region of interest" description="Disordered" evidence="1">
    <location>
        <begin position="211"/>
        <end position="241"/>
    </location>
</feature>
<accession>A0A8E2EL98</accession>
<sequence>MDRALRGSCACGRIRYVIEIPAAEAQLAELRYDNSNAARHHQASPLTLWLRVPLPWFHSATFAQFPDETHASIQRTFVSPFAAAAQAHNSRRTFCGYCGTPLTAWHERTRDDAEYILLTVGSLLDEDQEALGDFGWLPGDSSDEETTAMAVEGLGRGAERVQQQHVVTRGVPWFEELVEETRLGKVRKQRGGFAARDDGVRVEWEVVEWTEGDDEAAEGESGKGKRKIGDVEGEDLEMRIV</sequence>
<dbReference type="OrthoDB" id="3907216at2759"/>
<dbReference type="Proteomes" id="UP000250266">
    <property type="component" value="Unassembled WGS sequence"/>
</dbReference>
<evidence type="ECO:0008006" key="4">
    <source>
        <dbReference type="Google" id="ProtNLM"/>
    </source>
</evidence>
<dbReference type="AlphaFoldDB" id="A0A8E2EL98"/>
<dbReference type="SUPFAM" id="SSF51316">
    <property type="entry name" value="Mss4-like"/>
    <property type="match status" value="1"/>
</dbReference>
<evidence type="ECO:0000256" key="1">
    <source>
        <dbReference type="SAM" id="MobiDB-lite"/>
    </source>
</evidence>
<reference evidence="2 3" key="1">
    <citation type="journal article" date="2016" name="Nat. Commun.">
        <title>Ectomycorrhizal ecology is imprinted in the genome of the dominant symbiotic fungus Cenococcum geophilum.</title>
        <authorList>
            <consortium name="DOE Joint Genome Institute"/>
            <person name="Peter M."/>
            <person name="Kohler A."/>
            <person name="Ohm R.A."/>
            <person name="Kuo A."/>
            <person name="Krutzmann J."/>
            <person name="Morin E."/>
            <person name="Arend M."/>
            <person name="Barry K.W."/>
            <person name="Binder M."/>
            <person name="Choi C."/>
            <person name="Clum A."/>
            <person name="Copeland A."/>
            <person name="Grisel N."/>
            <person name="Haridas S."/>
            <person name="Kipfer T."/>
            <person name="LaButti K."/>
            <person name="Lindquist E."/>
            <person name="Lipzen A."/>
            <person name="Maire R."/>
            <person name="Meier B."/>
            <person name="Mihaltcheva S."/>
            <person name="Molinier V."/>
            <person name="Murat C."/>
            <person name="Poggeler S."/>
            <person name="Quandt C.A."/>
            <person name="Sperisen C."/>
            <person name="Tritt A."/>
            <person name="Tisserant E."/>
            <person name="Crous P.W."/>
            <person name="Henrissat B."/>
            <person name="Nehls U."/>
            <person name="Egli S."/>
            <person name="Spatafora J.W."/>
            <person name="Grigoriev I.V."/>
            <person name="Martin F.M."/>
        </authorList>
    </citation>
    <scope>NUCLEOTIDE SEQUENCE [LARGE SCALE GENOMIC DNA]</scope>
    <source>
        <strain evidence="2 3">CBS 459.81</strain>
    </source>
</reference>
<gene>
    <name evidence="2" type="ORF">K432DRAFT_377248</name>
</gene>